<reference evidence="1" key="1">
    <citation type="submission" date="2020-11" db="EMBL/GenBank/DDBJ databases">
        <title>Sequencing the genomes of 1000 actinobacteria strains.</title>
        <authorList>
            <person name="Klenk H.-P."/>
        </authorList>
    </citation>
    <scope>NUCLEOTIDE SEQUENCE</scope>
    <source>
        <strain evidence="1">DSM 45356</strain>
    </source>
</reference>
<accession>A0A8J7GJT0</accession>
<dbReference type="RefSeq" id="WP_233473027.1">
    <property type="nucleotide sequence ID" value="NZ_BONS01000017.1"/>
</dbReference>
<evidence type="ECO:0008006" key="3">
    <source>
        <dbReference type="Google" id="ProtNLM"/>
    </source>
</evidence>
<gene>
    <name evidence="1" type="ORF">IW245_004079</name>
</gene>
<evidence type="ECO:0000313" key="2">
    <source>
        <dbReference type="Proteomes" id="UP000622552"/>
    </source>
</evidence>
<keyword evidence="2" id="KW-1185">Reference proteome</keyword>
<proteinExistence type="predicted"/>
<dbReference type="Proteomes" id="UP000622552">
    <property type="component" value="Unassembled WGS sequence"/>
</dbReference>
<protein>
    <recommendedName>
        <fullName evidence="3">Glycoside-hydrolase family GH114 TIM-barrel domain-containing protein</fullName>
    </recommendedName>
</protein>
<dbReference type="Gene3D" id="3.20.20.70">
    <property type="entry name" value="Aldolase class I"/>
    <property type="match status" value="1"/>
</dbReference>
<sequence length="240" mass="26469">MSDELAGRDAVGRDIVFYYGDGELDKLTGYRCAVLQPDFYSPAELAQLAAGGVRLLGYLSVTEDVDLDPAPWHRPSRNPDWGGHFVHVGHPGWVAHVLRQASAALDAGFHGLFLDCLNVEFTYPEDLPHTLALIGALRAGAPDAYLLANRGFELLPQLGELVDGVLFESFSARWTAEGYAPWPPDTLEVHAQYAERLLHLDIDLFALDYADTPALTEFARRRAERFGMVCSISDKALSRV</sequence>
<dbReference type="AlphaFoldDB" id="A0A8J7GJT0"/>
<dbReference type="PANTHER" id="PTHR35882:SF2">
    <property type="entry name" value="PELA"/>
    <property type="match status" value="1"/>
</dbReference>
<organism evidence="1 2">
    <name type="scientific">Longispora fulva</name>
    <dbReference type="NCBI Taxonomy" id="619741"/>
    <lineage>
        <taxon>Bacteria</taxon>
        <taxon>Bacillati</taxon>
        <taxon>Actinomycetota</taxon>
        <taxon>Actinomycetes</taxon>
        <taxon>Micromonosporales</taxon>
        <taxon>Micromonosporaceae</taxon>
        <taxon>Longispora</taxon>
    </lineage>
</organism>
<comment type="caution">
    <text evidence="1">The sequence shown here is derived from an EMBL/GenBank/DDBJ whole genome shotgun (WGS) entry which is preliminary data.</text>
</comment>
<dbReference type="PANTHER" id="PTHR35882">
    <property type="entry name" value="PELA"/>
    <property type="match status" value="1"/>
</dbReference>
<dbReference type="SUPFAM" id="SSF51445">
    <property type="entry name" value="(Trans)glycosidases"/>
    <property type="match status" value="1"/>
</dbReference>
<name>A0A8J7GJT0_9ACTN</name>
<evidence type="ECO:0000313" key="1">
    <source>
        <dbReference type="EMBL" id="MBG6137885.1"/>
    </source>
</evidence>
<dbReference type="InterPro" id="IPR013785">
    <property type="entry name" value="Aldolase_TIM"/>
</dbReference>
<dbReference type="EMBL" id="JADOUF010000001">
    <property type="protein sequence ID" value="MBG6137885.1"/>
    <property type="molecule type" value="Genomic_DNA"/>
</dbReference>
<dbReference type="InterPro" id="IPR017853">
    <property type="entry name" value="GH"/>
</dbReference>